<dbReference type="InterPro" id="IPR001789">
    <property type="entry name" value="Sig_transdc_resp-reg_receiver"/>
</dbReference>
<keyword evidence="2" id="KW-0238">DNA-binding</keyword>
<dbReference type="PROSITE" id="PS50110">
    <property type="entry name" value="RESPONSE_REGULATORY"/>
    <property type="match status" value="1"/>
</dbReference>
<dbReference type="Gene3D" id="3.40.50.2300">
    <property type="match status" value="1"/>
</dbReference>
<evidence type="ECO:0000313" key="7">
    <source>
        <dbReference type="Proteomes" id="UP001597511"/>
    </source>
</evidence>
<dbReference type="InterPro" id="IPR016032">
    <property type="entry name" value="Sig_transdc_resp-reg_C-effctor"/>
</dbReference>
<evidence type="ECO:0000313" key="6">
    <source>
        <dbReference type="EMBL" id="MFD2920394.1"/>
    </source>
</evidence>
<dbReference type="CDD" id="cd17535">
    <property type="entry name" value="REC_NarL-like"/>
    <property type="match status" value="1"/>
</dbReference>
<dbReference type="InterPro" id="IPR039420">
    <property type="entry name" value="WalR-like"/>
</dbReference>
<evidence type="ECO:0000259" key="5">
    <source>
        <dbReference type="PROSITE" id="PS50110"/>
    </source>
</evidence>
<dbReference type="InterPro" id="IPR011006">
    <property type="entry name" value="CheY-like_superfamily"/>
</dbReference>
<comment type="caution">
    <text evidence="6">The sequence shown here is derived from an EMBL/GenBank/DDBJ whole genome shotgun (WGS) entry which is preliminary data.</text>
</comment>
<sequence>MQTPIKMLLADNQYQYRQAILGLLHNASYIHYCGEAFDGEELIEMTGCTRPDLVIVNLELPLLSGIEATRILRNLYPDLKILGLTDSSRQELIIQMMQAGANGYIIKNAETVELKKAIDTVMNNQPYFCNNTTLLLAAMLSRGIFNTFTTTKLPVDFFAVHEKEILQLICLQYSSKQIAHKIGLAHRSVEKYRHALMQKTGSQNMAGLVLFALRYGIAPPEVLPGKQD</sequence>
<dbReference type="PROSITE" id="PS50043">
    <property type="entry name" value="HTH_LUXR_2"/>
    <property type="match status" value="1"/>
</dbReference>
<proteinExistence type="predicted"/>
<dbReference type="InterPro" id="IPR000792">
    <property type="entry name" value="Tscrpt_reg_LuxR_C"/>
</dbReference>
<name>A0ABW6A5J5_9BACT</name>
<keyword evidence="7" id="KW-1185">Reference proteome</keyword>
<reference evidence="7" key="1">
    <citation type="journal article" date="2019" name="Int. J. Syst. Evol. Microbiol.">
        <title>The Global Catalogue of Microorganisms (GCM) 10K type strain sequencing project: providing services to taxonomists for standard genome sequencing and annotation.</title>
        <authorList>
            <consortium name="The Broad Institute Genomics Platform"/>
            <consortium name="The Broad Institute Genome Sequencing Center for Infectious Disease"/>
            <person name="Wu L."/>
            <person name="Ma J."/>
        </authorList>
    </citation>
    <scope>NUCLEOTIDE SEQUENCE [LARGE SCALE GENOMIC DNA]</scope>
    <source>
        <strain evidence="7">KCTC 23299</strain>
    </source>
</reference>
<dbReference type="Pfam" id="PF00072">
    <property type="entry name" value="Response_reg"/>
    <property type="match status" value="1"/>
</dbReference>
<dbReference type="PANTHER" id="PTHR43214:SF43">
    <property type="entry name" value="TWO-COMPONENT RESPONSE REGULATOR"/>
    <property type="match status" value="1"/>
</dbReference>
<protein>
    <submittedName>
        <fullName evidence="6">Response regulator</fullName>
    </submittedName>
</protein>
<feature type="domain" description="HTH luxR-type" evidence="4">
    <location>
        <begin position="151"/>
        <end position="216"/>
    </location>
</feature>
<accession>A0ABW6A5J5</accession>
<dbReference type="EMBL" id="JBHUOZ010000003">
    <property type="protein sequence ID" value="MFD2920394.1"/>
    <property type="molecule type" value="Genomic_DNA"/>
</dbReference>
<dbReference type="CDD" id="cd06170">
    <property type="entry name" value="LuxR_C_like"/>
    <property type="match status" value="1"/>
</dbReference>
<comment type="caution">
    <text evidence="3">Lacks conserved residue(s) required for the propagation of feature annotation.</text>
</comment>
<feature type="domain" description="Response regulatory" evidence="5">
    <location>
        <begin position="6"/>
        <end position="122"/>
    </location>
</feature>
<dbReference type="SMART" id="SM00421">
    <property type="entry name" value="HTH_LUXR"/>
    <property type="match status" value="1"/>
</dbReference>
<evidence type="ECO:0000259" key="4">
    <source>
        <dbReference type="PROSITE" id="PS50043"/>
    </source>
</evidence>
<dbReference type="SMART" id="SM00448">
    <property type="entry name" value="REC"/>
    <property type="match status" value="1"/>
</dbReference>
<gene>
    <name evidence="6" type="ORF">ACFS6H_11770</name>
</gene>
<dbReference type="RefSeq" id="WP_386098656.1">
    <property type="nucleotide sequence ID" value="NZ_JBHUOZ010000003.1"/>
</dbReference>
<dbReference type="Proteomes" id="UP001597511">
    <property type="component" value="Unassembled WGS sequence"/>
</dbReference>
<organism evidence="6 7">
    <name type="scientific">Terrimonas rubra</name>
    <dbReference type="NCBI Taxonomy" id="1035890"/>
    <lineage>
        <taxon>Bacteria</taxon>
        <taxon>Pseudomonadati</taxon>
        <taxon>Bacteroidota</taxon>
        <taxon>Chitinophagia</taxon>
        <taxon>Chitinophagales</taxon>
        <taxon>Chitinophagaceae</taxon>
        <taxon>Terrimonas</taxon>
    </lineage>
</organism>
<evidence type="ECO:0000256" key="3">
    <source>
        <dbReference type="PROSITE-ProRule" id="PRU00169"/>
    </source>
</evidence>
<dbReference type="Pfam" id="PF00196">
    <property type="entry name" value="GerE"/>
    <property type="match status" value="1"/>
</dbReference>
<evidence type="ECO:0000256" key="2">
    <source>
        <dbReference type="ARBA" id="ARBA00023125"/>
    </source>
</evidence>
<dbReference type="InterPro" id="IPR058245">
    <property type="entry name" value="NreC/VraR/RcsB-like_REC"/>
</dbReference>
<dbReference type="PANTHER" id="PTHR43214">
    <property type="entry name" value="TWO-COMPONENT RESPONSE REGULATOR"/>
    <property type="match status" value="1"/>
</dbReference>
<keyword evidence="1" id="KW-0597">Phosphoprotein</keyword>
<dbReference type="SUPFAM" id="SSF46894">
    <property type="entry name" value="C-terminal effector domain of the bipartite response regulators"/>
    <property type="match status" value="1"/>
</dbReference>
<dbReference type="SUPFAM" id="SSF52172">
    <property type="entry name" value="CheY-like"/>
    <property type="match status" value="1"/>
</dbReference>
<evidence type="ECO:0000256" key="1">
    <source>
        <dbReference type="ARBA" id="ARBA00022553"/>
    </source>
</evidence>